<sequence>MVLAKTSQEYKLLQVIASAYLWMLTSLKYEQCRSSPYMFFNCTDLALFSYGQTPTLPYPGAGSLVSNGQPDSLYFNRYYTYTFWGYSSTNFTKVSPRLLNATISVLAAACAGNATCSAVYKQTTNAAGVVQALAKTNINTIQRTLNQVPGQRFLPAGAAFSPLGKVYTNNYGTSDADIYGVHNALLYAQTAGKINATAYMGQAVVGSVWEGGASMYEALIHTAAIGSYDYQSRTQSNINLTGTQYFTTFNSYGGSSKRAVPPSSPETTYHSKWDVWRDLAAGVPIPHADTLLAQLSADAHIPHSTALIPRDACVSPDLQSGINWLQLVDTGCKLEQAFSLAHGARAALSAGMQALAATGLGAAYKSVAGSYASTLAAQVVGFCGSGTSGSPCYGPNDIWAATNGIATVMTLIVEAELYATPIGAVIGTADLFCALAPIALRLYTQDKGCCQVSCGAISCQMSNSGCTGMWGGQPAGFGRGLAECLPFRCPSTPPSSFPAIVSMDVDKPWQQRLLLARYSRDACLAALRGEAVPHALGDPVHRLCVIRGIRYHPSFGSELHGVLPVFTRALNARSIMSNVIPDFDSPDAVPYCIWHPQVASEQTYRQLVGRYPHMVYQVGRACAVAGYINLYKELDILPDAHIAEEARECGHRELFDLIMSQPVRYSIMDDYELRVKSENRQPVPLNGDTAVRWMLDVKQGFKDSNATYSEEDGELYPEGLFDEVGFEDKLFNITEDMNIDEHDSDYTAARLLVNRLEVSLLSSPLPTDLPTVQKDLLITMAAYTGDVDRYARLRRPRLIANEVTCCIRGIYHSSFFAIWWSQQPGRKPGDITTAINARFIMSNVLSRAPHKPFDTPYLIWWPTIARPSTYRRLATLQPDMLPQIVHAAIYASYKALFDELLPQTTPDRVLLEAAELKRDTHYLEALQARVQALGTPPADPKPGQWWKRHLMGDLGRSDNTVLKYLDATSVGVGFDIPYNGRQCDGAVVETVAMLPDAWRLKADDPRWLCELDYDEWPPGARQESAD</sequence>
<keyword evidence="2" id="KW-1185">Reference proteome</keyword>
<reference evidence="1 2" key="1">
    <citation type="submission" date="2019-06" db="EMBL/GenBank/DDBJ databases">
        <title>A chromosomal-level reference genome of Carpinus fangiana (Coryloideae, Betulaceae).</title>
        <authorList>
            <person name="Yang X."/>
            <person name="Wang Z."/>
            <person name="Zhang L."/>
            <person name="Hao G."/>
            <person name="Liu J."/>
            <person name="Yang Y."/>
        </authorList>
    </citation>
    <scope>NUCLEOTIDE SEQUENCE [LARGE SCALE GENOMIC DNA]</scope>
    <source>
        <strain evidence="1">Cfa_2016G</strain>
        <tissue evidence="1">Leaf</tissue>
    </source>
</reference>
<evidence type="ECO:0000313" key="2">
    <source>
        <dbReference type="Proteomes" id="UP000327013"/>
    </source>
</evidence>
<gene>
    <name evidence="1" type="ORF">FH972_023928</name>
</gene>
<protein>
    <submittedName>
        <fullName evidence="1">Uncharacterized protein</fullName>
    </submittedName>
</protein>
<proteinExistence type="predicted"/>
<dbReference type="OrthoDB" id="4360026at2759"/>
<dbReference type="EMBL" id="VIBQ01000016">
    <property type="protein sequence ID" value="KAB8356344.1"/>
    <property type="molecule type" value="Genomic_DNA"/>
</dbReference>
<organism evidence="1 2">
    <name type="scientific">Carpinus fangiana</name>
    <dbReference type="NCBI Taxonomy" id="176857"/>
    <lineage>
        <taxon>Eukaryota</taxon>
        <taxon>Viridiplantae</taxon>
        <taxon>Streptophyta</taxon>
        <taxon>Embryophyta</taxon>
        <taxon>Tracheophyta</taxon>
        <taxon>Spermatophyta</taxon>
        <taxon>Magnoliopsida</taxon>
        <taxon>eudicotyledons</taxon>
        <taxon>Gunneridae</taxon>
        <taxon>Pentapetalae</taxon>
        <taxon>rosids</taxon>
        <taxon>fabids</taxon>
        <taxon>Fagales</taxon>
        <taxon>Betulaceae</taxon>
        <taxon>Carpinus</taxon>
    </lineage>
</organism>
<dbReference type="Proteomes" id="UP000327013">
    <property type="component" value="Unassembled WGS sequence"/>
</dbReference>
<evidence type="ECO:0000313" key="1">
    <source>
        <dbReference type="EMBL" id="KAB8356344.1"/>
    </source>
</evidence>
<comment type="caution">
    <text evidence="1">The sequence shown here is derived from an EMBL/GenBank/DDBJ whole genome shotgun (WGS) entry which is preliminary data.</text>
</comment>
<name>A0A5N6KWK3_9ROSI</name>
<accession>A0A5N6KWK3</accession>
<dbReference type="AlphaFoldDB" id="A0A5N6KWK3"/>